<keyword evidence="3" id="KW-0677">Repeat</keyword>
<dbReference type="SUPFAM" id="SSF56176">
    <property type="entry name" value="FAD-binding/transporter-associated domain-like"/>
    <property type="match status" value="1"/>
</dbReference>
<dbReference type="Pfam" id="PF00571">
    <property type="entry name" value="CBS"/>
    <property type="match status" value="2"/>
</dbReference>
<dbReference type="GO" id="GO:0005886">
    <property type="term" value="C:plasma membrane"/>
    <property type="evidence" value="ECO:0007669"/>
    <property type="project" value="TreeGrafter"/>
</dbReference>
<evidence type="ECO:0000256" key="9">
    <source>
        <dbReference type="PROSITE-ProRule" id="PRU00703"/>
    </source>
</evidence>
<dbReference type="Pfam" id="PF21917">
    <property type="entry name" value="NMB0537_N"/>
    <property type="match status" value="1"/>
</dbReference>
<dbReference type="KEGG" id="cmav:ABHF33_10915"/>
<dbReference type="InterPro" id="IPR005170">
    <property type="entry name" value="Transptr-assoc_dom"/>
</dbReference>
<evidence type="ECO:0000256" key="5">
    <source>
        <dbReference type="ARBA" id="ARBA00023122"/>
    </source>
</evidence>
<dbReference type="EMBL" id="CP157355">
    <property type="protein sequence ID" value="XBL99582.1"/>
    <property type="molecule type" value="Genomic_DNA"/>
</dbReference>
<comment type="function">
    <text evidence="7">Plays a role in the transport of magnesium and cobalt ions.</text>
</comment>
<evidence type="ECO:0000256" key="6">
    <source>
        <dbReference type="ARBA" id="ARBA00023285"/>
    </source>
</evidence>
<feature type="domain" description="CBS" evidence="10">
    <location>
        <begin position="67"/>
        <end position="126"/>
    </location>
</feature>
<evidence type="ECO:0000256" key="2">
    <source>
        <dbReference type="ARBA" id="ARBA00022448"/>
    </source>
</evidence>
<dbReference type="Gene3D" id="3.10.580.10">
    <property type="entry name" value="CBS-domain"/>
    <property type="match status" value="1"/>
</dbReference>
<keyword evidence="4" id="KW-0460">Magnesium</keyword>
<dbReference type="SUPFAM" id="SSF54631">
    <property type="entry name" value="CBS-domain pair"/>
    <property type="match status" value="1"/>
</dbReference>
<dbReference type="InterPro" id="IPR016169">
    <property type="entry name" value="FAD-bd_PCMH_sub2"/>
</dbReference>
<accession>A0AAU7F7M5</accession>
<feature type="domain" description="CBS" evidence="10">
    <location>
        <begin position="131"/>
        <end position="188"/>
    </location>
</feature>
<dbReference type="InterPro" id="IPR044751">
    <property type="entry name" value="Ion_transp-like_CBS"/>
</dbReference>
<evidence type="ECO:0000256" key="7">
    <source>
        <dbReference type="ARBA" id="ARBA00037273"/>
    </source>
</evidence>
<dbReference type="PROSITE" id="PS51371">
    <property type="entry name" value="CBS"/>
    <property type="match status" value="2"/>
</dbReference>
<gene>
    <name evidence="11" type="ORF">ABHF33_10915</name>
</gene>
<keyword evidence="2" id="KW-0813">Transport</keyword>
<proteinExistence type="inferred from homology"/>
<name>A0AAU7F7M5_9NEIS</name>
<dbReference type="GO" id="GO:0050660">
    <property type="term" value="F:flavin adenine dinucleotide binding"/>
    <property type="evidence" value="ECO:0007669"/>
    <property type="project" value="InterPro"/>
</dbReference>
<dbReference type="PANTHER" id="PTHR22777:SF27">
    <property type="entry name" value="MAGNESIUM AND COBALT EFFLUX PROTEIN CORC"/>
    <property type="match status" value="1"/>
</dbReference>
<evidence type="ECO:0000259" key="10">
    <source>
        <dbReference type="PROSITE" id="PS51371"/>
    </source>
</evidence>
<keyword evidence="6" id="KW-0170">Cobalt</keyword>
<keyword evidence="5 9" id="KW-0129">CBS domain</keyword>
<evidence type="ECO:0000256" key="3">
    <source>
        <dbReference type="ARBA" id="ARBA00022737"/>
    </source>
</evidence>
<dbReference type="PANTHER" id="PTHR22777">
    <property type="entry name" value="HEMOLYSIN-RELATED"/>
    <property type="match status" value="1"/>
</dbReference>
<organism evidence="11">
    <name type="scientific">Chitinibacter mangrovi</name>
    <dbReference type="NCBI Taxonomy" id="3153927"/>
    <lineage>
        <taxon>Bacteria</taxon>
        <taxon>Pseudomonadati</taxon>
        <taxon>Pseudomonadota</taxon>
        <taxon>Betaproteobacteria</taxon>
        <taxon>Neisseriales</taxon>
        <taxon>Chitinibacteraceae</taxon>
        <taxon>Chitinibacter</taxon>
    </lineage>
</organism>
<evidence type="ECO:0000256" key="8">
    <source>
        <dbReference type="ARBA" id="ARBA00040729"/>
    </source>
</evidence>
<protein>
    <recommendedName>
        <fullName evidence="8">Magnesium and cobalt efflux protein CorC</fullName>
    </recommendedName>
</protein>
<comment type="similarity">
    <text evidence="1">Belongs to the UPF0053 family.</text>
</comment>
<dbReference type="RefSeq" id="WP_348943998.1">
    <property type="nucleotide sequence ID" value="NZ_CP157355.1"/>
</dbReference>
<reference evidence="11" key="1">
    <citation type="submission" date="2024-05" db="EMBL/GenBank/DDBJ databases">
        <authorList>
            <person name="Yang L."/>
            <person name="Pan L."/>
        </authorList>
    </citation>
    <scope>NUCLEOTIDE SEQUENCE</scope>
    <source>
        <strain evidence="11">FCG-7</strain>
    </source>
</reference>
<dbReference type="CDD" id="cd04590">
    <property type="entry name" value="CBS_pair_CorC_HlyC_assoc"/>
    <property type="match status" value="1"/>
</dbReference>
<dbReference type="Gene3D" id="3.30.465.10">
    <property type="match status" value="1"/>
</dbReference>
<sequence>MDDVPSPSPKQSWLERLTHFLLREPENRGELVEIMHSAFERHLLDADALGMIEGVLNVGDMQVRDVMVPRSQMDVIDINDTPAEFIPRVIATAHSRFPVIDGSKDSVVGILLAKDLLRYYAEDVEFNVRDMLRPVVYIPEAKRLNVLLKDFRNNRNHMAIVVDEYGGVAGLVTIEDVIEQIVGDIEDEFDEDDDEDQIIPDRRGNLRVKGETRVADLNEALSEHFDSRSQFSDKEVDTVAGLVTLAFGCVPKRGEEIVIDGYHFLVLRADSRRVHSVQIDEHLERHEIE</sequence>
<evidence type="ECO:0000256" key="4">
    <source>
        <dbReference type="ARBA" id="ARBA00022842"/>
    </source>
</evidence>
<dbReference type="Pfam" id="PF03471">
    <property type="entry name" value="CorC_HlyC"/>
    <property type="match status" value="1"/>
</dbReference>
<dbReference type="InterPro" id="IPR054115">
    <property type="entry name" value="CorC_N"/>
</dbReference>
<dbReference type="SMART" id="SM00116">
    <property type="entry name" value="CBS"/>
    <property type="match status" value="2"/>
</dbReference>
<dbReference type="AlphaFoldDB" id="A0AAU7F7M5"/>
<dbReference type="FunFam" id="3.10.580.10:FF:000002">
    <property type="entry name" value="Magnesium/cobalt efflux protein CorC"/>
    <property type="match status" value="1"/>
</dbReference>
<dbReference type="InterPro" id="IPR036318">
    <property type="entry name" value="FAD-bd_PCMH-like_sf"/>
</dbReference>
<dbReference type="InterPro" id="IPR046342">
    <property type="entry name" value="CBS_dom_sf"/>
</dbReference>
<evidence type="ECO:0000313" key="11">
    <source>
        <dbReference type="EMBL" id="XBL99582.1"/>
    </source>
</evidence>
<dbReference type="InterPro" id="IPR000644">
    <property type="entry name" value="CBS_dom"/>
</dbReference>
<evidence type="ECO:0000256" key="1">
    <source>
        <dbReference type="ARBA" id="ARBA00006337"/>
    </source>
</evidence>
<dbReference type="SMART" id="SM01091">
    <property type="entry name" value="CorC_HlyC"/>
    <property type="match status" value="1"/>
</dbReference>